<dbReference type="Gene3D" id="3.40.50.2300">
    <property type="match status" value="1"/>
</dbReference>
<name>A0A370KGF6_9HYPH</name>
<proteinExistence type="predicted"/>
<gene>
    <name evidence="6" type="ORF">B5K06_28530</name>
</gene>
<comment type="caution">
    <text evidence="6">The sequence shown here is derived from an EMBL/GenBank/DDBJ whole genome shotgun (WGS) entry which is preliminary data.</text>
</comment>
<evidence type="ECO:0000313" key="7">
    <source>
        <dbReference type="Proteomes" id="UP000254939"/>
    </source>
</evidence>
<dbReference type="OrthoDB" id="9784719at2"/>
<protein>
    <submittedName>
        <fullName evidence="6">Response regulator</fullName>
    </submittedName>
</protein>
<evidence type="ECO:0000259" key="5">
    <source>
        <dbReference type="PROSITE" id="PS50110"/>
    </source>
</evidence>
<keyword evidence="3" id="KW-0804">Transcription</keyword>
<feature type="modified residue" description="4-aspartylphosphate" evidence="4">
    <location>
        <position position="53"/>
    </location>
</feature>
<keyword evidence="1 4" id="KW-0597">Phosphoprotein</keyword>
<evidence type="ECO:0000256" key="4">
    <source>
        <dbReference type="PROSITE-ProRule" id="PRU00169"/>
    </source>
</evidence>
<dbReference type="SUPFAM" id="SSF52172">
    <property type="entry name" value="CheY-like"/>
    <property type="match status" value="1"/>
</dbReference>
<dbReference type="PANTHER" id="PTHR44591">
    <property type="entry name" value="STRESS RESPONSE REGULATOR PROTEIN 1"/>
    <property type="match status" value="1"/>
</dbReference>
<dbReference type="Pfam" id="PF00072">
    <property type="entry name" value="Response_reg"/>
    <property type="match status" value="1"/>
</dbReference>
<evidence type="ECO:0000256" key="2">
    <source>
        <dbReference type="ARBA" id="ARBA00023015"/>
    </source>
</evidence>
<dbReference type="Proteomes" id="UP000254939">
    <property type="component" value="Unassembled WGS sequence"/>
</dbReference>
<dbReference type="SMART" id="SM00448">
    <property type="entry name" value="REC"/>
    <property type="match status" value="1"/>
</dbReference>
<accession>A0A370KGF6</accession>
<dbReference type="InterPro" id="IPR050595">
    <property type="entry name" value="Bact_response_regulator"/>
</dbReference>
<dbReference type="PROSITE" id="PS50110">
    <property type="entry name" value="RESPONSE_REGULATORY"/>
    <property type="match status" value="1"/>
</dbReference>
<sequence>MARILVVEDEPLIRFALADELADEGHVVIECCNVLEAVAALGMNDCIDAVVTDVDMPGGLSGVDLARMLAIVRPSVPVWMTSGRDVDVSEFGETVVFMPKPYDLAALRNGISTRLRANEKLKARTLALVRSRSTSF</sequence>
<keyword evidence="2" id="KW-0805">Transcription regulation</keyword>
<dbReference type="PANTHER" id="PTHR44591:SF3">
    <property type="entry name" value="RESPONSE REGULATORY DOMAIN-CONTAINING PROTEIN"/>
    <property type="match status" value="1"/>
</dbReference>
<dbReference type="InterPro" id="IPR011006">
    <property type="entry name" value="CheY-like_superfamily"/>
</dbReference>
<evidence type="ECO:0000256" key="3">
    <source>
        <dbReference type="ARBA" id="ARBA00023163"/>
    </source>
</evidence>
<feature type="domain" description="Response regulatory" evidence="5">
    <location>
        <begin position="3"/>
        <end position="115"/>
    </location>
</feature>
<dbReference type="GO" id="GO:0000160">
    <property type="term" value="P:phosphorelay signal transduction system"/>
    <property type="evidence" value="ECO:0007669"/>
    <property type="project" value="InterPro"/>
</dbReference>
<reference evidence="6 7" key="1">
    <citation type="submission" date="2017-03" db="EMBL/GenBank/DDBJ databases">
        <title>Genome analysis of Rhizobial strains effectives or ineffectives for nitrogen fixation isolated from bean seeds.</title>
        <authorList>
            <person name="Peralta H."/>
            <person name="Aguilar-Vera A."/>
            <person name="Mora Y."/>
            <person name="Vargas-Lagunas C."/>
            <person name="Girard L."/>
            <person name="Mora J."/>
        </authorList>
    </citation>
    <scope>NUCLEOTIDE SEQUENCE [LARGE SCALE GENOMIC DNA]</scope>
    <source>
        <strain evidence="6 7">CCGM3</strain>
    </source>
</reference>
<organism evidence="6 7">
    <name type="scientific">Rhizobium grahamii</name>
    <dbReference type="NCBI Taxonomy" id="1120045"/>
    <lineage>
        <taxon>Bacteria</taxon>
        <taxon>Pseudomonadati</taxon>
        <taxon>Pseudomonadota</taxon>
        <taxon>Alphaproteobacteria</taxon>
        <taxon>Hyphomicrobiales</taxon>
        <taxon>Rhizobiaceae</taxon>
        <taxon>Rhizobium/Agrobacterium group</taxon>
        <taxon>Rhizobium</taxon>
    </lineage>
</organism>
<dbReference type="AlphaFoldDB" id="A0A370KGF6"/>
<evidence type="ECO:0000313" key="6">
    <source>
        <dbReference type="EMBL" id="RDJ03863.1"/>
    </source>
</evidence>
<dbReference type="EMBL" id="NAAC01000041">
    <property type="protein sequence ID" value="RDJ03863.1"/>
    <property type="molecule type" value="Genomic_DNA"/>
</dbReference>
<dbReference type="RefSeq" id="WP_016555661.1">
    <property type="nucleotide sequence ID" value="NZ_KZ857269.1"/>
</dbReference>
<dbReference type="InterPro" id="IPR001789">
    <property type="entry name" value="Sig_transdc_resp-reg_receiver"/>
</dbReference>
<evidence type="ECO:0000256" key="1">
    <source>
        <dbReference type="ARBA" id="ARBA00022553"/>
    </source>
</evidence>